<evidence type="ECO:0000313" key="1">
    <source>
        <dbReference type="EMBL" id="KAK5919355.1"/>
    </source>
</evidence>
<evidence type="ECO:0000313" key="2">
    <source>
        <dbReference type="Proteomes" id="UP001331515"/>
    </source>
</evidence>
<name>A0AAN8DC05_CHAGU</name>
<gene>
    <name evidence="1" type="ORF">CgunFtcFv8_023254</name>
</gene>
<protein>
    <submittedName>
        <fullName evidence="1">Uncharacterized protein</fullName>
    </submittedName>
</protein>
<organism evidence="1 2">
    <name type="scientific">Champsocephalus gunnari</name>
    <name type="common">Mackerel icefish</name>
    <dbReference type="NCBI Taxonomy" id="52237"/>
    <lineage>
        <taxon>Eukaryota</taxon>
        <taxon>Metazoa</taxon>
        <taxon>Chordata</taxon>
        <taxon>Craniata</taxon>
        <taxon>Vertebrata</taxon>
        <taxon>Euteleostomi</taxon>
        <taxon>Actinopterygii</taxon>
        <taxon>Neopterygii</taxon>
        <taxon>Teleostei</taxon>
        <taxon>Neoteleostei</taxon>
        <taxon>Acanthomorphata</taxon>
        <taxon>Eupercaria</taxon>
        <taxon>Perciformes</taxon>
        <taxon>Notothenioidei</taxon>
        <taxon>Channichthyidae</taxon>
        <taxon>Champsocephalus</taxon>
    </lineage>
</organism>
<reference evidence="1 2" key="1">
    <citation type="journal article" date="2023" name="Mol. Biol. Evol.">
        <title>Genomics of Secondarily Temperate Adaptation in the Only Non-Antarctic Icefish.</title>
        <authorList>
            <person name="Rivera-Colon A.G."/>
            <person name="Rayamajhi N."/>
            <person name="Minhas B.F."/>
            <person name="Madrigal G."/>
            <person name="Bilyk K.T."/>
            <person name="Yoon V."/>
            <person name="Hune M."/>
            <person name="Gregory S."/>
            <person name="Cheng C.H.C."/>
            <person name="Catchen J.M."/>
        </authorList>
    </citation>
    <scope>NUCLEOTIDE SEQUENCE [LARGE SCALE GENOMIC DNA]</scope>
    <source>
        <tissue evidence="1">White muscle</tissue>
    </source>
</reference>
<accession>A0AAN8DC05</accession>
<sequence>MQVADTCTYLYLSFSLPASVAICCVNRYHTDTGSPWLRVGESVQYLCLAVNLACVADGLDWTEPCGPKKSGSAQCDLDLTGDHLSQVALGPS</sequence>
<comment type="caution">
    <text evidence="1">The sequence shown here is derived from an EMBL/GenBank/DDBJ whole genome shotgun (WGS) entry which is preliminary data.</text>
</comment>
<keyword evidence="2" id="KW-1185">Reference proteome</keyword>
<dbReference type="Proteomes" id="UP001331515">
    <property type="component" value="Unassembled WGS sequence"/>
</dbReference>
<dbReference type="EMBL" id="JAURVH010001524">
    <property type="protein sequence ID" value="KAK5919355.1"/>
    <property type="molecule type" value="Genomic_DNA"/>
</dbReference>
<dbReference type="AlphaFoldDB" id="A0AAN8DC05"/>
<proteinExistence type="predicted"/>